<evidence type="ECO:0000256" key="12">
    <source>
        <dbReference type="SAM" id="Phobius"/>
    </source>
</evidence>
<evidence type="ECO:0000256" key="10">
    <source>
        <dbReference type="ARBA" id="ARBA00044501"/>
    </source>
</evidence>
<dbReference type="Pfam" id="PF02628">
    <property type="entry name" value="COX15-CtaA"/>
    <property type="match status" value="1"/>
</dbReference>
<comment type="cofactor">
    <cofactor evidence="1">
        <name>heme b</name>
        <dbReference type="ChEBI" id="CHEBI:60344"/>
    </cofactor>
</comment>
<organism evidence="13 14">
    <name type="scientific">Tuber aestivum</name>
    <name type="common">summer truffle</name>
    <dbReference type="NCBI Taxonomy" id="59557"/>
    <lineage>
        <taxon>Eukaryota</taxon>
        <taxon>Fungi</taxon>
        <taxon>Dikarya</taxon>
        <taxon>Ascomycota</taxon>
        <taxon>Pezizomycotina</taxon>
        <taxon>Pezizomycetes</taxon>
        <taxon>Pezizales</taxon>
        <taxon>Tuberaceae</taxon>
        <taxon>Tuber</taxon>
    </lineage>
</organism>
<feature type="transmembrane region" description="Helical" evidence="12">
    <location>
        <begin position="258"/>
        <end position="277"/>
    </location>
</feature>
<feature type="non-terminal residue" evidence="13">
    <location>
        <position position="494"/>
    </location>
</feature>
<dbReference type="InterPro" id="IPR023754">
    <property type="entry name" value="HemeA_Synthase_type2"/>
</dbReference>
<gene>
    <name evidence="13" type="ORF">GSTUAT00008420001</name>
</gene>
<comment type="catalytic activity">
    <reaction evidence="11">
        <text>Fe(II)-heme o + 2 A + H2O = Fe(II)-heme a + 2 AH2</text>
        <dbReference type="Rhea" id="RHEA:63388"/>
        <dbReference type="ChEBI" id="CHEBI:13193"/>
        <dbReference type="ChEBI" id="CHEBI:15377"/>
        <dbReference type="ChEBI" id="CHEBI:17499"/>
        <dbReference type="ChEBI" id="CHEBI:60530"/>
        <dbReference type="ChEBI" id="CHEBI:61715"/>
        <dbReference type="EC" id="1.17.99.9"/>
    </reaction>
    <physiologicalReaction direction="left-to-right" evidence="11">
        <dbReference type="Rhea" id="RHEA:63389"/>
    </physiologicalReaction>
</comment>
<keyword evidence="4" id="KW-0479">Metal-binding</keyword>
<proteinExistence type="inferred from homology"/>
<comment type="subcellular location">
    <subcellularLocation>
        <location evidence="2">Membrane</location>
        <topology evidence="2">Multi-pass membrane protein</topology>
    </subcellularLocation>
</comment>
<dbReference type="GO" id="GO:0046872">
    <property type="term" value="F:metal ion binding"/>
    <property type="evidence" value="ECO:0007669"/>
    <property type="project" value="UniProtKB-KW"/>
</dbReference>
<evidence type="ECO:0000256" key="4">
    <source>
        <dbReference type="ARBA" id="ARBA00022723"/>
    </source>
</evidence>
<feature type="transmembrane region" description="Helical" evidence="12">
    <location>
        <begin position="105"/>
        <end position="125"/>
    </location>
</feature>
<name>A0A292PL47_9PEZI</name>
<evidence type="ECO:0000256" key="11">
    <source>
        <dbReference type="ARBA" id="ARBA00048044"/>
    </source>
</evidence>
<keyword evidence="7" id="KW-0408">Iron</keyword>
<evidence type="ECO:0000256" key="6">
    <source>
        <dbReference type="ARBA" id="ARBA00023002"/>
    </source>
</evidence>
<evidence type="ECO:0008006" key="15">
    <source>
        <dbReference type="Google" id="ProtNLM"/>
    </source>
</evidence>
<reference evidence="13" key="1">
    <citation type="submission" date="2015-10" db="EMBL/GenBank/DDBJ databases">
        <authorList>
            <person name="Regsiter A."/>
            <person name="william w."/>
        </authorList>
    </citation>
    <scope>NUCLEOTIDE SEQUENCE</scope>
    <source>
        <strain evidence="13">Montdore</strain>
    </source>
</reference>
<keyword evidence="14" id="KW-1185">Reference proteome</keyword>
<feature type="transmembrane region" description="Helical" evidence="12">
    <location>
        <begin position="426"/>
        <end position="446"/>
    </location>
</feature>
<evidence type="ECO:0000313" key="13">
    <source>
        <dbReference type="EMBL" id="CUS07491.1"/>
    </source>
</evidence>
<dbReference type="HAMAP" id="MF_01665">
    <property type="entry name" value="HemeA_synth_type2"/>
    <property type="match status" value="1"/>
</dbReference>
<feature type="transmembrane region" description="Helical" evidence="12">
    <location>
        <begin position="386"/>
        <end position="405"/>
    </location>
</feature>
<dbReference type="GO" id="GO:0016653">
    <property type="term" value="F:oxidoreductase activity, acting on NAD(P)H, heme protein as acceptor"/>
    <property type="evidence" value="ECO:0007669"/>
    <property type="project" value="TreeGrafter"/>
</dbReference>
<keyword evidence="9 12" id="KW-0472">Membrane</keyword>
<evidence type="ECO:0000313" key="14">
    <source>
        <dbReference type="Proteomes" id="UP001412239"/>
    </source>
</evidence>
<evidence type="ECO:0000256" key="9">
    <source>
        <dbReference type="ARBA" id="ARBA00023136"/>
    </source>
</evidence>
<protein>
    <recommendedName>
        <fullName evidence="15">Cytochrome c oxidase assembly protein COX15</fullName>
    </recommendedName>
</protein>
<dbReference type="InterPro" id="IPR003780">
    <property type="entry name" value="COX15/CtaA_fam"/>
</dbReference>
<dbReference type="AlphaFoldDB" id="A0A292PL47"/>
<feature type="transmembrane region" description="Helical" evidence="12">
    <location>
        <begin position="452"/>
        <end position="474"/>
    </location>
</feature>
<evidence type="ECO:0000256" key="2">
    <source>
        <dbReference type="ARBA" id="ARBA00004141"/>
    </source>
</evidence>
<dbReference type="PANTHER" id="PTHR23289:SF2">
    <property type="entry name" value="CYTOCHROME C OXIDASE ASSEMBLY PROTEIN COX15 HOMOLOG"/>
    <property type="match status" value="1"/>
</dbReference>
<dbReference type="EMBL" id="LN891204">
    <property type="protein sequence ID" value="CUS07491.1"/>
    <property type="molecule type" value="Genomic_DNA"/>
</dbReference>
<sequence length="494" mass="54179">MSLAGVTPWGISANIYRTCLSRTAILRLPRSPLAMGKSKSTSPLILPRARNFSLTNTSRNTATTHPGKPPSPLGTLANTFARISQPLKTGAKPQPFFPDISSPTVGYWLLGSAGLVFGIVVLGGLTRLTESGLSITEWKPITGTLPPLSLEDWESDFSKYRNTPEYRILKPNMSLDEYKFIYYMEWTHRLLGRMIGLSFVLPAAYFVARGRVTRRMALRLGGISGLIALEGGIGWWMVKSGLKDDLFQQPGAHPRVSQYRLTAHLGGAFAVYATMLWNGLSVLRENRLVLPDPKAAINEYNTLSNPVLRPFRRLVGVISVLVFATAMSGGLVAGLDAGLIYNEFPKMGNGYIPPLTELMDPFYARHPDHSDLWWRNMLENPTTVQFDHRCLAISTFSFITAVFAYSRLNPGIARALTKNGKRGITGVMHLAILQVLLGVGTLVYMVPTHLAATHQAGSLALLTGAIVLASRVWLPRAAVGAARRRLEVAGERKV</sequence>
<feature type="transmembrane region" description="Helical" evidence="12">
    <location>
        <begin position="314"/>
        <end position="341"/>
    </location>
</feature>
<accession>A0A292PL47</accession>
<keyword evidence="3 12" id="KW-0812">Transmembrane</keyword>
<keyword evidence="8" id="KW-0350">Heme biosynthesis</keyword>
<dbReference type="GO" id="GO:0005743">
    <property type="term" value="C:mitochondrial inner membrane"/>
    <property type="evidence" value="ECO:0007669"/>
    <property type="project" value="TreeGrafter"/>
</dbReference>
<evidence type="ECO:0000256" key="5">
    <source>
        <dbReference type="ARBA" id="ARBA00022989"/>
    </source>
</evidence>
<dbReference type="GO" id="GO:0006784">
    <property type="term" value="P:heme A biosynthetic process"/>
    <property type="evidence" value="ECO:0007669"/>
    <property type="project" value="InterPro"/>
</dbReference>
<feature type="transmembrane region" description="Helical" evidence="12">
    <location>
        <begin position="220"/>
        <end position="238"/>
    </location>
</feature>
<comment type="pathway">
    <text evidence="10">Porphyrin-containing compound metabolism; heme A biosynthesis; heme A from heme O: step 1/1.</text>
</comment>
<evidence type="ECO:0000256" key="1">
    <source>
        <dbReference type="ARBA" id="ARBA00001970"/>
    </source>
</evidence>
<evidence type="ECO:0000256" key="8">
    <source>
        <dbReference type="ARBA" id="ARBA00023133"/>
    </source>
</evidence>
<dbReference type="PANTHER" id="PTHR23289">
    <property type="entry name" value="CYTOCHROME C OXIDASE ASSEMBLY PROTEIN COX15"/>
    <property type="match status" value="1"/>
</dbReference>
<evidence type="ECO:0000256" key="7">
    <source>
        <dbReference type="ARBA" id="ARBA00023004"/>
    </source>
</evidence>
<dbReference type="Proteomes" id="UP001412239">
    <property type="component" value="Unassembled WGS sequence"/>
</dbReference>
<dbReference type="GO" id="GO:0120547">
    <property type="term" value="F:heme A synthase activity"/>
    <property type="evidence" value="ECO:0007669"/>
    <property type="project" value="UniProtKB-EC"/>
</dbReference>
<keyword evidence="6" id="KW-0560">Oxidoreductase</keyword>
<evidence type="ECO:0000256" key="3">
    <source>
        <dbReference type="ARBA" id="ARBA00022692"/>
    </source>
</evidence>
<keyword evidence="5 12" id="KW-1133">Transmembrane helix</keyword>